<dbReference type="PANTHER" id="PTHR48039">
    <property type="entry name" value="RNA-BINDING MOTIF PROTEIN 14B"/>
    <property type="match status" value="1"/>
</dbReference>
<evidence type="ECO:0000256" key="5">
    <source>
        <dbReference type="PROSITE-ProRule" id="PRU00176"/>
    </source>
</evidence>
<proteinExistence type="predicted"/>
<dbReference type="GO" id="GO:0003729">
    <property type="term" value="F:mRNA binding"/>
    <property type="evidence" value="ECO:0007669"/>
    <property type="project" value="TreeGrafter"/>
</dbReference>
<evidence type="ECO:0000256" key="4">
    <source>
        <dbReference type="ARBA" id="ARBA00023242"/>
    </source>
</evidence>
<keyword evidence="4" id="KW-0539">Nucleus</keyword>
<dbReference type="CDD" id="cd12246">
    <property type="entry name" value="RRM1_U1A_like"/>
    <property type="match status" value="1"/>
</dbReference>
<name>A0A1X2H883_SYNRA</name>
<sequence length="150" mass="17200">MSEIQPNQTLYLQNLPDKINLEELRTSLYHLFATYGDIIDIVTKKEASMREQAFIVYDNVAAATTALRNLNGFSFYQRPMNITYAKTKSYAVARLDGTFKLRSWEEKLKAKAAADTGAIKRTQDDDEDDDTKPSKMARRDEEEESEEDSD</sequence>
<feature type="compositionally biased region" description="Basic and acidic residues" evidence="6">
    <location>
        <begin position="131"/>
        <end position="140"/>
    </location>
</feature>
<dbReference type="OrthoDB" id="277802at2759"/>
<dbReference type="STRING" id="13706.A0A1X2H883"/>
<dbReference type="EMBL" id="MCGN01000007">
    <property type="protein sequence ID" value="ORY94734.1"/>
    <property type="molecule type" value="Genomic_DNA"/>
</dbReference>
<feature type="domain" description="RRM" evidence="7">
    <location>
        <begin position="8"/>
        <end position="87"/>
    </location>
</feature>
<evidence type="ECO:0000256" key="6">
    <source>
        <dbReference type="SAM" id="MobiDB-lite"/>
    </source>
</evidence>
<keyword evidence="2" id="KW-0677">Repeat</keyword>
<evidence type="ECO:0000313" key="8">
    <source>
        <dbReference type="EMBL" id="ORY94734.1"/>
    </source>
</evidence>
<dbReference type="AlphaFoldDB" id="A0A1X2H883"/>
<accession>A0A1X2H883</accession>
<protein>
    <recommendedName>
        <fullName evidence="7">RRM domain-containing protein</fullName>
    </recommendedName>
</protein>
<dbReference type="InterPro" id="IPR051945">
    <property type="entry name" value="RRM_MRD1_RNA_proc_ribogen"/>
</dbReference>
<comment type="caution">
    <text evidence="8">The sequence shown here is derived from an EMBL/GenBank/DDBJ whole genome shotgun (WGS) entry which is preliminary data.</text>
</comment>
<keyword evidence="9" id="KW-1185">Reference proteome</keyword>
<reference evidence="8 9" key="1">
    <citation type="submission" date="2016-07" db="EMBL/GenBank/DDBJ databases">
        <title>Pervasive Adenine N6-methylation of Active Genes in Fungi.</title>
        <authorList>
            <consortium name="DOE Joint Genome Institute"/>
            <person name="Mondo S.J."/>
            <person name="Dannebaum R.O."/>
            <person name="Kuo R.C."/>
            <person name="Labutti K."/>
            <person name="Haridas S."/>
            <person name="Kuo A."/>
            <person name="Salamov A."/>
            <person name="Ahrendt S.R."/>
            <person name="Lipzen A."/>
            <person name="Sullivan W."/>
            <person name="Andreopoulos W.B."/>
            <person name="Clum A."/>
            <person name="Lindquist E."/>
            <person name="Daum C."/>
            <person name="Ramamoorthy G.K."/>
            <person name="Gryganskyi A."/>
            <person name="Culley D."/>
            <person name="Magnuson J.K."/>
            <person name="James T.Y."/>
            <person name="O'Malley M.A."/>
            <person name="Stajich J.E."/>
            <person name="Spatafora J.W."/>
            <person name="Visel A."/>
            <person name="Grigoriev I.V."/>
        </authorList>
    </citation>
    <scope>NUCLEOTIDE SEQUENCE [LARGE SCALE GENOMIC DNA]</scope>
    <source>
        <strain evidence="8 9">NRRL 2496</strain>
    </source>
</reference>
<dbReference type="InParanoid" id="A0A1X2H883"/>
<keyword evidence="3 5" id="KW-0694">RNA-binding</keyword>
<dbReference type="InterPro" id="IPR012677">
    <property type="entry name" value="Nucleotide-bd_a/b_plait_sf"/>
</dbReference>
<dbReference type="SUPFAM" id="SSF54928">
    <property type="entry name" value="RNA-binding domain, RBD"/>
    <property type="match status" value="1"/>
</dbReference>
<dbReference type="InterPro" id="IPR035979">
    <property type="entry name" value="RBD_domain_sf"/>
</dbReference>
<dbReference type="FunFam" id="3.30.70.330:FF:000039">
    <property type="entry name" value="U1 small nuclear ribonucleoprotein A"/>
    <property type="match status" value="1"/>
</dbReference>
<evidence type="ECO:0000313" key="9">
    <source>
        <dbReference type="Proteomes" id="UP000242180"/>
    </source>
</evidence>
<gene>
    <name evidence="8" type="ORF">BCR43DRAFT_494513</name>
</gene>
<dbReference type="Gene3D" id="3.30.70.330">
    <property type="match status" value="1"/>
</dbReference>
<feature type="compositionally biased region" description="Acidic residues" evidence="6">
    <location>
        <begin position="141"/>
        <end position="150"/>
    </location>
</feature>
<organism evidence="8 9">
    <name type="scientific">Syncephalastrum racemosum</name>
    <name type="common">Filamentous fungus</name>
    <dbReference type="NCBI Taxonomy" id="13706"/>
    <lineage>
        <taxon>Eukaryota</taxon>
        <taxon>Fungi</taxon>
        <taxon>Fungi incertae sedis</taxon>
        <taxon>Mucoromycota</taxon>
        <taxon>Mucoromycotina</taxon>
        <taxon>Mucoromycetes</taxon>
        <taxon>Mucorales</taxon>
        <taxon>Syncephalastraceae</taxon>
        <taxon>Syncephalastrum</taxon>
    </lineage>
</organism>
<dbReference type="InterPro" id="IPR000504">
    <property type="entry name" value="RRM_dom"/>
</dbReference>
<evidence type="ECO:0000256" key="2">
    <source>
        <dbReference type="ARBA" id="ARBA00022737"/>
    </source>
</evidence>
<dbReference type="Proteomes" id="UP000242180">
    <property type="component" value="Unassembled WGS sequence"/>
</dbReference>
<dbReference type="GO" id="GO:0005634">
    <property type="term" value="C:nucleus"/>
    <property type="evidence" value="ECO:0007669"/>
    <property type="project" value="UniProtKB-SubCell"/>
</dbReference>
<feature type="region of interest" description="Disordered" evidence="6">
    <location>
        <begin position="111"/>
        <end position="150"/>
    </location>
</feature>
<dbReference type="OMA" id="TYMEINA"/>
<dbReference type="PROSITE" id="PS50102">
    <property type="entry name" value="RRM"/>
    <property type="match status" value="1"/>
</dbReference>
<dbReference type="FunCoup" id="A0A1X2H883">
    <property type="interactions" value="141"/>
</dbReference>
<evidence type="ECO:0000256" key="3">
    <source>
        <dbReference type="ARBA" id="ARBA00022884"/>
    </source>
</evidence>
<evidence type="ECO:0000256" key="1">
    <source>
        <dbReference type="ARBA" id="ARBA00004123"/>
    </source>
</evidence>
<dbReference type="SMART" id="SM00360">
    <property type="entry name" value="RRM"/>
    <property type="match status" value="1"/>
</dbReference>
<evidence type="ECO:0000259" key="7">
    <source>
        <dbReference type="PROSITE" id="PS50102"/>
    </source>
</evidence>
<comment type="subcellular location">
    <subcellularLocation>
        <location evidence="1">Nucleus</location>
    </subcellularLocation>
</comment>
<dbReference type="Pfam" id="PF00076">
    <property type="entry name" value="RRM_1"/>
    <property type="match status" value="1"/>
</dbReference>
<dbReference type="PANTHER" id="PTHR48039:SF5">
    <property type="entry name" value="RNA-BINDING PROTEIN 28"/>
    <property type="match status" value="1"/>
</dbReference>